<organism evidence="2 3">
    <name type="scientific">Halorubellus litoreus</name>
    <dbReference type="NCBI Taxonomy" id="755308"/>
    <lineage>
        <taxon>Archaea</taxon>
        <taxon>Methanobacteriati</taxon>
        <taxon>Methanobacteriota</taxon>
        <taxon>Stenosarchaea group</taxon>
        <taxon>Halobacteria</taxon>
        <taxon>Halobacteriales</taxon>
        <taxon>Halorubellaceae</taxon>
        <taxon>Halorubellus</taxon>
    </lineage>
</organism>
<keyword evidence="1" id="KW-0472">Membrane</keyword>
<gene>
    <name evidence="2" type="ORF">ACFQGB_10330</name>
</gene>
<evidence type="ECO:0000256" key="1">
    <source>
        <dbReference type="SAM" id="Phobius"/>
    </source>
</evidence>
<feature type="transmembrane region" description="Helical" evidence="1">
    <location>
        <begin position="121"/>
        <end position="138"/>
    </location>
</feature>
<proteinExistence type="predicted"/>
<evidence type="ECO:0000313" key="2">
    <source>
        <dbReference type="EMBL" id="MFC6953260.1"/>
    </source>
</evidence>
<dbReference type="AlphaFoldDB" id="A0ABD5VCI0"/>
<comment type="caution">
    <text evidence="2">The sequence shown here is derived from an EMBL/GenBank/DDBJ whole genome shotgun (WGS) entry which is preliminary data.</text>
</comment>
<feature type="transmembrane region" description="Helical" evidence="1">
    <location>
        <begin position="150"/>
        <end position="169"/>
    </location>
</feature>
<sequence>MTETTFREVIPTESTTGTVRAQRRAGVILAVLSAQFMTAIMLAAAMVPGYDFGASAISDLGVFPETAWLFNASLVLVGLLNVAGGYYYYRVHGKRWLFGVFVLAGLGAVVAGAVPLDAGDLHSLGALFAFLFFNVQAIGAGTQVRGAMRYASVLAGVVGIAFLGVMIVGDAGNPAVFGAINHGGAERMIVYPAMLWLVAFGGYLLGRGESTTVV</sequence>
<keyword evidence="3" id="KW-1185">Reference proteome</keyword>
<name>A0ABD5VCI0_9EURY</name>
<dbReference type="Pfam" id="PF06197">
    <property type="entry name" value="DUF998"/>
    <property type="match status" value="1"/>
</dbReference>
<feature type="transmembrane region" description="Helical" evidence="1">
    <location>
        <begin position="67"/>
        <end position="89"/>
    </location>
</feature>
<feature type="transmembrane region" description="Helical" evidence="1">
    <location>
        <begin position="189"/>
        <end position="206"/>
    </location>
</feature>
<dbReference type="EMBL" id="JBHSXN010000002">
    <property type="protein sequence ID" value="MFC6953260.1"/>
    <property type="molecule type" value="Genomic_DNA"/>
</dbReference>
<feature type="transmembrane region" description="Helical" evidence="1">
    <location>
        <begin position="96"/>
        <end position="115"/>
    </location>
</feature>
<protein>
    <submittedName>
        <fullName evidence="2">DUF998 domain-containing protein</fullName>
    </submittedName>
</protein>
<accession>A0ABD5VCI0</accession>
<dbReference type="InterPro" id="IPR009339">
    <property type="entry name" value="DUF998"/>
</dbReference>
<dbReference type="Proteomes" id="UP001596395">
    <property type="component" value="Unassembled WGS sequence"/>
</dbReference>
<dbReference type="RefSeq" id="WP_336350222.1">
    <property type="nucleotide sequence ID" value="NZ_JAZAQL010000002.1"/>
</dbReference>
<keyword evidence="1" id="KW-1133">Transmembrane helix</keyword>
<reference evidence="2 3" key="1">
    <citation type="journal article" date="2019" name="Int. J. Syst. Evol. Microbiol.">
        <title>The Global Catalogue of Microorganisms (GCM) 10K type strain sequencing project: providing services to taxonomists for standard genome sequencing and annotation.</title>
        <authorList>
            <consortium name="The Broad Institute Genomics Platform"/>
            <consortium name="The Broad Institute Genome Sequencing Center for Infectious Disease"/>
            <person name="Wu L."/>
            <person name="Ma J."/>
        </authorList>
    </citation>
    <scope>NUCLEOTIDE SEQUENCE [LARGE SCALE GENOMIC DNA]</scope>
    <source>
        <strain evidence="2 3">GX26</strain>
    </source>
</reference>
<keyword evidence="1" id="KW-0812">Transmembrane</keyword>
<evidence type="ECO:0000313" key="3">
    <source>
        <dbReference type="Proteomes" id="UP001596395"/>
    </source>
</evidence>
<feature type="transmembrane region" description="Helical" evidence="1">
    <location>
        <begin position="27"/>
        <end position="47"/>
    </location>
</feature>